<feature type="domain" description="Histidine kinase" evidence="14">
    <location>
        <begin position="844"/>
        <end position="1063"/>
    </location>
</feature>
<dbReference type="Pfam" id="PF00072">
    <property type="entry name" value="Response_reg"/>
    <property type="match status" value="1"/>
</dbReference>
<dbReference type="FunFam" id="1.10.10.60:FF:000284">
    <property type="entry name" value="Two-component system sensor histidine kinase/response regulator"/>
    <property type="match status" value="1"/>
</dbReference>
<dbReference type="SUPFAM" id="SSF55874">
    <property type="entry name" value="ATPase domain of HSP90 chaperone/DNA topoisomerase II/histidine kinase"/>
    <property type="match status" value="1"/>
</dbReference>
<dbReference type="PROSITE" id="PS01124">
    <property type="entry name" value="HTH_ARAC_FAMILY_2"/>
    <property type="match status" value="1"/>
</dbReference>
<evidence type="ECO:0000256" key="8">
    <source>
        <dbReference type="ARBA" id="ARBA00023012"/>
    </source>
</evidence>
<evidence type="ECO:0000256" key="7">
    <source>
        <dbReference type="ARBA" id="ARBA00022840"/>
    </source>
</evidence>
<dbReference type="Pfam" id="PF02518">
    <property type="entry name" value="HATPase_c"/>
    <property type="match status" value="1"/>
</dbReference>
<dbReference type="Pfam" id="PF07495">
    <property type="entry name" value="Y_Y_Y"/>
    <property type="match status" value="1"/>
</dbReference>
<dbReference type="GO" id="GO:0003700">
    <property type="term" value="F:DNA-binding transcription factor activity"/>
    <property type="evidence" value="ECO:0007669"/>
    <property type="project" value="InterPro"/>
</dbReference>
<dbReference type="SMART" id="SM00387">
    <property type="entry name" value="HATPase_c"/>
    <property type="match status" value="1"/>
</dbReference>
<dbReference type="InterPro" id="IPR015943">
    <property type="entry name" value="WD40/YVTN_repeat-like_dom_sf"/>
</dbReference>
<dbReference type="InterPro" id="IPR011047">
    <property type="entry name" value="Quinoprotein_ADH-like_sf"/>
</dbReference>
<protein>
    <recommendedName>
        <fullName evidence="2">histidine kinase</fullName>
        <ecNumber evidence="2">2.7.13.3</ecNumber>
    </recommendedName>
</protein>
<keyword evidence="11" id="KW-0804">Transcription</keyword>
<dbReference type="InterPro" id="IPR018062">
    <property type="entry name" value="HTH_AraC-typ_CS"/>
</dbReference>
<dbReference type="InterPro" id="IPR004358">
    <property type="entry name" value="Sig_transdc_His_kin-like_C"/>
</dbReference>
<dbReference type="FunFam" id="3.30.565.10:FF:000037">
    <property type="entry name" value="Hybrid sensor histidine kinase/response regulator"/>
    <property type="match status" value="1"/>
</dbReference>
<organism evidence="16">
    <name type="scientific">termite gut metagenome</name>
    <dbReference type="NCBI Taxonomy" id="433724"/>
    <lineage>
        <taxon>unclassified sequences</taxon>
        <taxon>metagenomes</taxon>
        <taxon>organismal metagenomes</taxon>
    </lineage>
</organism>
<dbReference type="FunFam" id="1.10.287.130:FF:000045">
    <property type="entry name" value="Two-component system sensor histidine kinase/response regulator"/>
    <property type="match status" value="1"/>
</dbReference>
<dbReference type="PRINTS" id="PR00344">
    <property type="entry name" value="BCTRLSENSOR"/>
</dbReference>
<comment type="catalytic activity">
    <reaction evidence="1">
        <text>ATP + protein L-histidine = ADP + protein N-phospho-L-histidine.</text>
        <dbReference type="EC" id="2.7.13.3"/>
    </reaction>
</comment>
<proteinExistence type="predicted"/>
<dbReference type="InterPro" id="IPR036890">
    <property type="entry name" value="HATPase_C_sf"/>
</dbReference>
<dbReference type="InterPro" id="IPR003661">
    <property type="entry name" value="HisK_dim/P_dom"/>
</dbReference>
<dbReference type="SMART" id="SM00342">
    <property type="entry name" value="HTH_ARAC"/>
    <property type="match status" value="1"/>
</dbReference>
<dbReference type="EMBL" id="SNRY01000039">
    <property type="protein sequence ID" value="KAA6349795.1"/>
    <property type="molecule type" value="Genomic_DNA"/>
</dbReference>
<name>A0A5J4SX64_9ZZZZ</name>
<dbReference type="SMART" id="SM00388">
    <property type="entry name" value="HisKA"/>
    <property type="match status" value="1"/>
</dbReference>
<dbReference type="InterPro" id="IPR011123">
    <property type="entry name" value="Y_Y_Y"/>
</dbReference>
<evidence type="ECO:0000313" key="16">
    <source>
        <dbReference type="EMBL" id="KAA6349795.1"/>
    </source>
</evidence>
<dbReference type="PANTHER" id="PTHR43547:SF2">
    <property type="entry name" value="HYBRID SIGNAL TRANSDUCTION HISTIDINE KINASE C"/>
    <property type="match status" value="1"/>
</dbReference>
<dbReference type="InterPro" id="IPR011110">
    <property type="entry name" value="Reg_prop"/>
</dbReference>
<feature type="domain" description="Response regulatory" evidence="15">
    <location>
        <begin position="1090"/>
        <end position="1205"/>
    </location>
</feature>
<evidence type="ECO:0000259" key="15">
    <source>
        <dbReference type="PROSITE" id="PS50110"/>
    </source>
</evidence>
<keyword evidence="12" id="KW-0812">Transmembrane</keyword>
<dbReference type="EC" id="2.7.13.3" evidence="2"/>
<evidence type="ECO:0000259" key="13">
    <source>
        <dbReference type="PROSITE" id="PS01124"/>
    </source>
</evidence>
<keyword evidence="5" id="KW-0547">Nucleotide-binding</keyword>
<evidence type="ECO:0000256" key="9">
    <source>
        <dbReference type="ARBA" id="ARBA00023015"/>
    </source>
</evidence>
<dbReference type="SUPFAM" id="SSF52172">
    <property type="entry name" value="CheY-like"/>
    <property type="match status" value="1"/>
</dbReference>
<keyword evidence="9" id="KW-0805">Transcription regulation</keyword>
<keyword evidence="8" id="KW-0902">Two-component regulatory system</keyword>
<dbReference type="Gene3D" id="2.60.40.10">
    <property type="entry name" value="Immunoglobulins"/>
    <property type="match status" value="1"/>
</dbReference>
<dbReference type="Pfam" id="PF00512">
    <property type="entry name" value="HisKA"/>
    <property type="match status" value="1"/>
</dbReference>
<dbReference type="InterPro" id="IPR013783">
    <property type="entry name" value="Ig-like_fold"/>
</dbReference>
<evidence type="ECO:0000256" key="10">
    <source>
        <dbReference type="ARBA" id="ARBA00023125"/>
    </source>
</evidence>
<dbReference type="Pfam" id="PF07494">
    <property type="entry name" value="Reg_prop"/>
    <property type="match status" value="1"/>
</dbReference>
<dbReference type="SUPFAM" id="SSF101898">
    <property type="entry name" value="NHL repeat"/>
    <property type="match status" value="1"/>
</dbReference>
<evidence type="ECO:0000259" key="14">
    <source>
        <dbReference type="PROSITE" id="PS50109"/>
    </source>
</evidence>
<dbReference type="InterPro" id="IPR003594">
    <property type="entry name" value="HATPase_dom"/>
</dbReference>
<evidence type="ECO:0000256" key="1">
    <source>
        <dbReference type="ARBA" id="ARBA00000085"/>
    </source>
</evidence>
<dbReference type="PROSITE" id="PS00041">
    <property type="entry name" value="HTH_ARAC_FAMILY_1"/>
    <property type="match status" value="1"/>
</dbReference>
<dbReference type="Pfam" id="PF12833">
    <property type="entry name" value="HTH_18"/>
    <property type="match status" value="1"/>
</dbReference>
<accession>A0A5J4SX64</accession>
<feature type="transmembrane region" description="Helical" evidence="12">
    <location>
        <begin position="790"/>
        <end position="809"/>
    </location>
</feature>
<dbReference type="SMART" id="SM00448">
    <property type="entry name" value="REC"/>
    <property type="match status" value="1"/>
</dbReference>
<dbReference type="Gene3D" id="3.30.565.10">
    <property type="entry name" value="Histidine kinase-like ATPase, C-terminal domain"/>
    <property type="match status" value="1"/>
</dbReference>
<evidence type="ECO:0000256" key="3">
    <source>
        <dbReference type="ARBA" id="ARBA00022553"/>
    </source>
</evidence>
<dbReference type="CDD" id="cd00082">
    <property type="entry name" value="HisKA"/>
    <property type="match status" value="1"/>
</dbReference>
<keyword evidence="6 16" id="KW-0418">Kinase</keyword>
<dbReference type="SUPFAM" id="SSF50998">
    <property type="entry name" value="Quinoprotein alcohol dehydrogenase-like"/>
    <property type="match status" value="1"/>
</dbReference>
<keyword evidence="10" id="KW-0238">DNA-binding</keyword>
<dbReference type="InterPro" id="IPR001789">
    <property type="entry name" value="Sig_transdc_resp-reg_receiver"/>
</dbReference>
<keyword evidence="4 16" id="KW-0808">Transferase</keyword>
<reference evidence="16" key="1">
    <citation type="submission" date="2019-03" db="EMBL/GenBank/DDBJ databases">
        <title>Single cell metagenomics reveals metabolic interactions within the superorganism composed of flagellate Streblomastix strix and complex community of Bacteroidetes bacteria on its surface.</title>
        <authorList>
            <person name="Treitli S.C."/>
            <person name="Kolisko M."/>
            <person name="Husnik F."/>
            <person name="Keeling P."/>
            <person name="Hampl V."/>
        </authorList>
    </citation>
    <scope>NUCLEOTIDE SEQUENCE</scope>
    <source>
        <strain evidence="16">STM</strain>
    </source>
</reference>
<keyword evidence="12" id="KW-0472">Membrane</keyword>
<dbReference type="InterPro" id="IPR018060">
    <property type="entry name" value="HTH_AraC"/>
</dbReference>
<dbReference type="Gene3D" id="1.10.10.60">
    <property type="entry name" value="Homeodomain-like"/>
    <property type="match status" value="2"/>
</dbReference>
<sequence length="1340" mass="155821">MLFICLIVSIDVFSQYIFRHLDIVDGLSDNQIRSLSMTPDGRLGVRTASILNLYNGATFEHFYQDRKKEYTWSYTRPPKEYYDIEGRIWMKETGYLLLLDLNTNQFVYTIEEELKSLGIYKKLKNIFIDDYKNYWFITEDNTFSFYDISKKELMTITAGDSEFTKKFGVPRELAQYKNLCWIVYTSGIICCWDYTSEKFVFQYDYFLNTISDATDRIYIHPTSTGDIWLMHNFAVSFYNWTDKSWTKVATISGISNFFTCMDIDMNGNVWVGTSLSGLRYIDCNTFQVETIAGLKIDKGGISNNDIYTVFADDYNGVWVGTLFQGLYYYHPSMQKFQLIQTIYNETLITNEIVRCFLEDKDGSILVGTANGLFRFYPNTRKTEKVFPELINGLCLSLYRDSRNRIWVGTFLNGFYCIDGPVLKNYNHSFVNTELYPNQNISRAIYEDSAGRYWVSVRNEGVGKFNVQTGEISVLYKRFPKVEFHKIDYNFYPIDDNSFAVVGEKGIYYYNPETDSLWIPELDDPENPKFRDLNTKYYCMFKDSRSLEWFGTELGIRVWDNEKKRLYKMDVDDGLPNNTISAILEDDDGLLWVSSANGITRIEVKKTSGNYEFSFLNFNTYDGLQSGKFYDRSSLKAGNGYLYFGGIHGFNTFNPQKIVYNQSKNKPIFTSLKLFNSLIKENIAYNGHIILEQPLNRTQKILLNYKENFITLEFAGLNYVNPSQTYFRYKLENFDQEWNEIHSNGLGTVTYTGLQPGTYRLIVYTANNDKIWGDEAAIMTIVITPPFWTTVYAYIFYSILLILVVYSFFIQISKRNRQKMIEKQIIEKRKQKEELDQMKFRFFTNISHEFRAPLTLIMTPLDTLIRQQKDVQLKQKLTSIYRNASDMLSLINQLLDFRKLEMGGEKLNLNYDDLIKYIEYLSYTFNDAAVNRGIDFTFESEYKQLYIYFDKSKIQKIMNNLYSNALKFTPNDGHISTIITLIQENEREYVKIEISDTGCGIKEQELATIFERFYQSNKSESMIAGSGIGLHMVKEYVLLHEGNIHVSSKINEGSIFSIRIPTDLKGEKPSDIQSVFSEVSVISVKQSTRKTILIVEDNTEFRRFLAEQLSTQFNMLEAGDGEQGEDLAIKKSPDLIISDLMMPKLNGLELCKRLKTNIQTSHIPIILLTARLSDEAKIDSYKAGADSYISKPFNFEVLLTRVQMLIKQQEKRKELFHKTIEITPSSITTTSLDEELVRKALQMVEKNISNTEYSVDELSLDIGLSRSRLYRKLESITGLSPNEFIRSIRLKRAAQLLKDSQYNISEIADRVGFNTIKYFNKHFKEEFGRTPSQYRTTSPNT</sequence>
<dbReference type="InterPro" id="IPR036097">
    <property type="entry name" value="HisK_dim/P_sf"/>
</dbReference>
<dbReference type="GO" id="GO:0043565">
    <property type="term" value="F:sequence-specific DNA binding"/>
    <property type="evidence" value="ECO:0007669"/>
    <property type="project" value="InterPro"/>
</dbReference>
<evidence type="ECO:0000256" key="6">
    <source>
        <dbReference type="ARBA" id="ARBA00022777"/>
    </source>
</evidence>
<keyword evidence="12" id="KW-1133">Transmembrane helix</keyword>
<evidence type="ECO:0000256" key="4">
    <source>
        <dbReference type="ARBA" id="ARBA00022679"/>
    </source>
</evidence>
<evidence type="ECO:0000256" key="12">
    <source>
        <dbReference type="SAM" id="Phobius"/>
    </source>
</evidence>
<dbReference type="PANTHER" id="PTHR43547">
    <property type="entry name" value="TWO-COMPONENT HISTIDINE KINASE"/>
    <property type="match status" value="1"/>
</dbReference>
<dbReference type="GO" id="GO:0005524">
    <property type="term" value="F:ATP binding"/>
    <property type="evidence" value="ECO:0007669"/>
    <property type="project" value="UniProtKB-KW"/>
</dbReference>
<dbReference type="InterPro" id="IPR005467">
    <property type="entry name" value="His_kinase_dom"/>
</dbReference>
<dbReference type="Gene3D" id="1.10.287.130">
    <property type="match status" value="1"/>
</dbReference>
<dbReference type="Gene3D" id="2.130.10.10">
    <property type="entry name" value="YVTN repeat-like/Quinoprotein amine dehydrogenase"/>
    <property type="match status" value="3"/>
</dbReference>
<evidence type="ECO:0000256" key="2">
    <source>
        <dbReference type="ARBA" id="ARBA00012438"/>
    </source>
</evidence>
<keyword evidence="3" id="KW-0597">Phosphoprotein</keyword>
<keyword evidence="7" id="KW-0067">ATP-binding</keyword>
<dbReference type="GO" id="GO:0000155">
    <property type="term" value="F:phosphorelay sensor kinase activity"/>
    <property type="evidence" value="ECO:0007669"/>
    <property type="project" value="InterPro"/>
</dbReference>
<gene>
    <name evidence="16" type="ORF">EZS27_002793</name>
</gene>
<dbReference type="InterPro" id="IPR009057">
    <property type="entry name" value="Homeodomain-like_sf"/>
</dbReference>
<dbReference type="PROSITE" id="PS50109">
    <property type="entry name" value="HIS_KIN"/>
    <property type="match status" value="1"/>
</dbReference>
<feature type="domain" description="HTH araC/xylS-type" evidence="13">
    <location>
        <begin position="1237"/>
        <end position="1336"/>
    </location>
</feature>
<dbReference type="CDD" id="cd00075">
    <property type="entry name" value="HATPase"/>
    <property type="match status" value="1"/>
</dbReference>
<dbReference type="Gene3D" id="3.40.50.2300">
    <property type="match status" value="1"/>
</dbReference>
<dbReference type="SUPFAM" id="SSF47384">
    <property type="entry name" value="Homodimeric domain of signal transducing histidine kinase"/>
    <property type="match status" value="1"/>
</dbReference>
<dbReference type="SUPFAM" id="SSF46689">
    <property type="entry name" value="Homeodomain-like"/>
    <property type="match status" value="1"/>
</dbReference>
<dbReference type="InterPro" id="IPR011006">
    <property type="entry name" value="CheY-like_superfamily"/>
</dbReference>
<dbReference type="PROSITE" id="PS50110">
    <property type="entry name" value="RESPONSE_REGULATORY"/>
    <property type="match status" value="1"/>
</dbReference>
<evidence type="ECO:0000256" key="11">
    <source>
        <dbReference type="ARBA" id="ARBA00023163"/>
    </source>
</evidence>
<comment type="caution">
    <text evidence="16">The sequence shown here is derived from an EMBL/GenBank/DDBJ whole genome shotgun (WGS) entry which is preliminary data.</text>
</comment>
<evidence type="ECO:0000256" key="5">
    <source>
        <dbReference type="ARBA" id="ARBA00022741"/>
    </source>
</evidence>